<feature type="compositionally biased region" description="Acidic residues" evidence="1">
    <location>
        <begin position="26"/>
        <end position="40"/>
    </location>
</feature>
<protein>
    <submittedName>
        <fullName evidence="2">Uncharacterized protein</fullName>
    </submittedName>
</protein>
<comment type="caution">
    <text evidence="2">The sequence shown here is derived from an EMBL/GenBank/DDBJ whole genome shotgun (WGS) entry which is preliminary data.</text>
</comment>
<organism evidence="2">
    <name type="scientific">Solanum chilense</name>
    <name type="common">Tomato</name>
    <name type="synonym">Lycopersicon chilense</name>
    <dbReference type="NCBI Taxonomy" id="4083"/>
    <lineage>
        <taxon>Eukaryota</taxon>
        <taxon>Viridiplantae</taxon>
        <taxon>Streptophyta</taxon>
        <taxon>Embryophyta</taxon>
        <taxon>Tracheophyta</taxon>
        <taxon>Spermatophyta</taxon>
        <taxon>Magnoliopsida</taxon>
        <taxon>eudicotyledons</taxon>
        <taxon>Gunneridae</taxon>
        <taxon>Pentapetalae</taxon>
        <taxon>asterids</taxon>
        <taxon>lamiids</taxon>
        <taxon>Solanales</taxon>
        <taxon>Solanaceae</taxon>
        <taxon>Solanoideae</taxon>
        <taxon>Solaneae</taxon>
        <taxon>Solanum</taxon>
        <taxon>Solanum subgen. Lycopersicon</taxon>
    </lineage>
</organism>
<evidence type="ECO:0000313" key="2">
    <source>
        <dbReference type="EMBL" id="TMX00530.1"/>
    </source>
</evidence>
<accession>A0A6N2C6D1</accession>
<sequence>MDEIDKYEESLDEVDSSEKSSRDESTSEDSQDTVDEDDEPIWNTAKSDKFVKGDPFKYTKVVHPYPVPTIRENKQNYIATLKPYTDEVKDTIIDALKASLKGVTVLTSAVDDDNFSSLIVDDNILPLAVVDDNLAAVDAYFAEEVDEEDTK</sequence>
<evidence type="ECO:0000256" key="1">
    <source>
        <dbReference type="SAM" id="MobiDB-lite"/>
    </source>
</evidence>
<feature type="compositionally biased region" description="Acidic residues" evidence="1">
    <location>
        <begin position="1"/>
        <end position="15"/>
    </location>
</feature>
<dbReference type="AlphaFoldDB" id="A0A6N2C6D1"/>
<reference evidence="2" key="1">
    <citation type="submission" date="2019-05" db="EMBL/GenBank/DDBJ databases">
        <title>The de novo reference genome and transcriptome assemblies of the wild tomato species Solanum chilense.</title>
        <authorList>
            <person name="Stam R."/>
            <person name="Nosenko T."/>
            <person name="Hoerger A.C."/>
            <person name="Stephan W."/>
            <person name="Seidel M.A."/>
            <person name="Kuhn J.M.M."/>
            <person name="Haberer G."/>
            <person name="Tellier A."/>
        </authorList>
    </citation>
    <scope>NUCLEOTIDE SEQUENCE</scope>
    <source>
        <tissue evidence="2">Mature leaves</tissue>
    </source>
</reference>
<gene>
    <name evidence="2" type="ORF">EJD97_000633</name>
</gene>
<feature type="region of interest" description="Disordered" evidence="1">
    <location>
        <begin position="1"/>
        <end position="44"/>
    </location>
</feature>
<dbReference type="EMBL" id="RXGB01001052">
    <property type="protein sequence ID" value="TMX00530.1"/>
    <property type="molecule type" value="Genomic_DNA"/>
</dbReference>
<name>A0A6N2C6D1_SOLCI</name>
<feature type="compositionally biased region" description="Basic and acidic residues" evidence="1">
    <location>
        <begin position="16"/>
        <end position="25"/>
    </location>
</feature>
<proteinExistence type="predicted"/>